<evidence type="ECO:0000256" key="8">
    <source>
        <dbReference type="SAM" id="Phobius"/>
    </source>
</evidence>
<dbReference type="Pfam" id="PF01437">
    <property type="entry name" value="PSI"/>
    <property type="match status" value="1"/>
</dbReference>
<proteinExistence type="predicted"/>
<reference evidence="11" key="2">
    <citation type="submission" date="2018-07" db="EMBL/GenBank/DDBJ databases">
        <authorList>
            <person name="Quirk P.G."/>
            <person name="Krulwich T.A."/>
        </authorList>
    </citation>
    <scope>NUCLEOTIDE SEQUENCE</scope>
</reference>
<accession>A0A336KWP6</accession>
<dbReference type="Gene3D" id="3.30.1680.10">
    <property type="entry name" value="ligand-binding face of the semaphorins, domain 2"/>
    <property type="match status" value="1"/>
</dbReference>
<keyword evidence="2 8" id="KW-0812">Transmembrane</keyword>
<dbReference type="EMBL" id="UFQT01001240">
    <property type="protein sequence ID" value="SSX29612.1"/>
    <property type="molecule type" value="Genomic_DNA"/>
</dbReference>
<evidence type="ECO:0000256" key="3">
    <source>
        <dbReference type="ARBA" id="ARBA00022729"/>
    </source>
</evidence>
<keyword evidence="4 8" id="KW-1133">Transmembrane helix</keyword>
<feature type="domain" description="PSI" evidence="9">
    <location>
        <begin position="331"/>
        <end position="376"/>
    </location>
</feature>
<dbReference type="InterPro" id="IPR016201">
    <property type="entry name" value="PSI"/>
</dbReference>
<keyword evidence="6" id="KW-0325">Glycoprotein</keyword>
<dbReference type="EMBL" id="UFQS01001240">
    <property type="protein sequence ID" value="SSX09889.1"/>
    <property type="molecule type" value="Genomic_DNA"/>
</dbReference>
<name>A0A336KWP6_CULSO</name>
<gene>
    <name evidence="10" type="primary">CSON001527</name>
</gene>
<evidence type="ECO:0000256" key="7">
    <source>
        <dbReference type="SAM" id="MobiDB-lite"/>
    </source>
</evidence>
<feature type="compositionally biased region" description="Low complexity" evidence="7">
    <location>
        <begin position="45"/>
        <end position="77"/>
    </location>
</feature>
<evidence type="ECO:0000313" key="11">
    <source>
        <dbReference type="EMBL" id="SSX29612.1"/>
    </source>
</evidence>
<evidence type="ECO:0000256" key="2">
    <source>
        <dbReference type="ARBA" id="ARBA00022692"/>
    </source>
</evidence>
<comment type="subcellular location">
    <subcellularLocation>
        <location evidence="1">Membrane</location>
        <topology evidence="1">Single-pass type I membrane protein</topology>
    </subcellularLocation>
</comment>
<dbReference type="VEuPathDB" id="VectorBase:CSON001527"/>
<dbReference type="PANTHER" id="PTHR13055">
    <property type="entry name" value="TUMOR ENDOTHELIAL MARKER 7 RELATED"/>
    <property type="match status" value="1"/>
</dbReference>
<feature type="compositionally biased region" description="Polar residues" evidence="7">
    <location>
        <begin position="406"/>
        <end position="436"/>
    </location>
</feature>
<feature type="region of interest" description="Disordered" evidence="7">
    <location>
        <begin position="394"/>
        <end position="461"/>
    </location>
</feature>
<evidence type="ECO:0000256" key="4">
    <source>
        <dbReference type="ARBA" id="ARBA00022989"/>
    </source>
</evidence>
<evidence type="ECO:0000256" key="5">
    <source>
        <dbReference type="ARBA" id="ARBA00023136"/>
    </source>
</evidence>
<dbReference type="InterPro" id="IPR002165">
    <property type="entry name" value="Plexin_repeat"/>
</dbReference>
<protein>
    <submittedName>
        <fullName evidence="10">CSON001527 protein</fullName>
    </submittedName>
</protein>
<evidence type="ECO:0000256" key="6">
    <source>
        <dbReference type="ARBA" id="ARBA00023180"/>
    </source>
</evidence>
<dbReference type="GO" id="GO:0016020">
    <property type="term" value="C:membrane"/>
    <property type="evidence" value="ECO:0007669"/>
    <property type="project" value="UniProtKB-SubCell"/>
</dbReference>
<evidence type="ECO:0000313" key="10">
    <source>
        <dbReference type="EMBL" id="SSX09889.1"/>
    </source>
</evidence>
<evidence type="ECO:0000256" key="1">
    <source>
        <dbReference type="ARBA" id="ARBA00004479"/>
    </source>
</evidence>
<keyword evidence="3" id="KW-0732">Signal</keyword>
<dbReference type="PANTHER" id="PTHR13055:SF12">
    <property type="entry name" value="LD40707P"/>
    <property type="match status" value="1"/>
</dbReference>
<dbReference type="SMART" id="SM00423">
    <property type="entry name" value="PSI"/>
    <property type="match status" value="1"/>
</dbReference>
<reference evidence="10" key="1">
    <citation type="submission" date="2018-04" db="EMBL/GenBank/DDBJ databases">
        <authorList>
            <person name="Go L.Y."/>
            <person name="Mitchell J.A."/>
        </authorList>
    </citation>
    <scope>NUCLEOTIDE SEQUENCE</scope>
    <source>
        <tissue evidence="10">Whole organism</tissue>
    </source>
</reference>
<keyword evidence="5 8" id="KW-0472">Membrane</keyword>
<evidence type="ECO:0000259" key="9">
    <source>
        <dbReference type="SMART" id="SM00423"/>
    </source>
</evidence>
<organism evidence="10">
    <name type="scientific">Culicoides sonorensis</name>
    <name type="common">Biting midge</name>
    <dbReference type="NCBI Taxonomy" id="179676"/>
    <lineage>
        <taxon>Eukaryota</taxon>
        <taxon>Metazoa</taxon>
        <taxon>Ecdysozoa</taxon>
        <taxon>Arthropoda</taxon>
        <taxon>Hexapoda</taxon>
        <taxon>Insecta</taxon>
        <taxon>Pterygota</taxon>
        <taxon>Neoptera</taxon>
        <taxon>Endopterygota</taxon>
        <taxon>Diptera</taxon>
        <taxon>Nematocera</taxon>
        <taxon>Chironomoidea</taxon>
        <taxon>Ceratopogonidae</taxon>
        <taxon>Ceratopogoninae</taxon>
        <taxon>Culicoides</taxon>
        <taxon>Monoculicoides</taxon>
    </lineage>
</organism>
<dbReference type="AlphaFoldDB" id="A0A336KWP6"/>
<dbReference type="InterPro" id="IPR031152">
    <property type="entry name" value="PLXDC"/>
</dbReference>
<feature type="region of interest" description="Disordered" evidence="7">
    <location>
        <begin position="43"/>
        <end position="77"/>
    </location>
</feature>
<sequence length="527" mass="59420">MKFFDIWVSFIDDICLICSKPEDHQHISHSLTNSFRIHKRAALDTSSPSSTTVQPQNSFNNNNNNNLNNNSDSSSNLSNVNLQQQQKLLGVNGTGQRKDLSSFSTTPKAELAATIATPSLKQYKSDNQTYAYPDESITLDIDESDDDTQTHLKENNITKYEEDYHIYYNSTVIRGKDLAEKHRKDLGNLAISNMLSHSYRRAMTIKLSFDFPFYGHPVRNVTVATGGFLYTGEHVHSWLAATQYIAPLMANFDTSQTNDSYVKYSDNGTAFTVLWENVRLQDKDKVGTFTFSATLYNTVARRKTIYEYHRVNFANGQIENNTIIQLTALPTCLSYTDCQSCVESASDLKCLWCPSINRCSTGTDRKRQEWLHKSCDASKINQAGLCPKIGEKGNDYKATTEEPDSTNKNISPSSTTESNVEKSNSVTQSSRINNRKMNLDEHGDEIPPSPEHVNAKQDESNSSSMGTALGFIIPIGLVLTAVLWVFYAYRNPHTKSGQFLIQYRPSQWGWRRGEAHYTAAVQQLYIQ</sequence>
<feature type="transmembrane region" description="Helical" evidence="8">
    <location>
        <begin position="468"/>
        <end position="489"/>
    </location>
</feature>